<dbReference type="InterPro" id="IPR000330">
    <property type="entry name" value="SNF2_N"/>
</dbReference>
<name>A0A422QP37_9BURK</name>
<feature type="domain" description="Helicase C-terminal" evidence="6">
    <location>
        <begin position="934"/>
        <end position="1081"/>
    </location>
</feature>
<dbReference type="SMART" id="SM00487">
    <property type="entry name" value="DEXDc"/>
    <property type="match status" value="1"/>
</dbReference>
<feature type="coiled-coil region" evidence="3">
    <location>
        <begin position="1053"/>
        <end position="1080"/>
    </location>
</feature>
<dbReference type="Gene3D" id="3.40.50.300">
    <property type="entry name" value="P-loop containing nucleotide triphosphate hydrolases"/>
    <property type="match status" value="1"/>
</dbReference>
<keyword evidence="2" id="KW-0479">Metal-binding</keyword>
<dbReference type="InterPro" id="IPR007527">
    <property type="entry name" value="Znf_SWIM"/>
</dbReference>
<dbReference type="InterPro" id="IPR014001">
    <property type="entry name" value="Helicase_ATP-bd"/>
</dbReference>
<keyword evidence="7" id="KW-0067">ATP-binding</keyword>
<evidence type="ECO:0000313" key="7">
    <source>
        <dbReference type="EMBL" id="RNF31723.1"/>
    </source>
</evidence>
<reference evidence="7" key="1">
    <citation type="submission" date="2014-10" db="EMBL/GenBank/DDBJ databases">
        <title>Massilia sp. genome.</title>
        <authorList>
            <person name="Xu B."/>
            <person name="Dai L."/>
            <person name="Huang Z."/>
        </authorList>
    </citation>
    <scope>NUCLEOTIDE SEQUENCE [LARGE SCALE GENOMIC DNA]</scope>
    <source>
        <strain evidence="7">CFS-1</strain>
    </source>
</reference>
<evidence type="ECO:0000259" key="5">
    <source>
        <dbReference type="PROSITE" id="PS51192"/>
    </source>
</evidence>
<feature type="domain" description="Helicase ATP-binding" evidence="5">
    <location>
        <begin position="649"/>
        <end position="809"/>
    </location>
</feature>
<evidence type="ECO:0000256" key="1">
    <source>
        <dbReference type="ARBA" id="ARBA00022801"/>
    </source>
</evidence>
<protein>
    <submittedName>
        <fullName evidence="7">Helicase</fullName>
    </submittedName>
</protein>
<dbReference type="OrthoDB" id="9760715at2"/>
<accession>A0A422QP37</accession>
<dbReference type="CDD" id="cd18012">
    <property type="entry name" value="DEXQc_arch_SWI2_SNF2"/>
    <property type="match status" value="1"/>
</dbReference>
<dbReference type="GO" id="GO:0004386">
    <property type="term" value="F:helicase activity"/>
    <property type="evidence" value="ECO:0007669"/>
    <property type="project" value="UniProtKB-KW"/>
</dbReference>
<evidence type="ECO:0000256" key="3">
    <source>
        <dbReference type="SAM" id="Coils"/>
    </source>
</evidence>
<dbReference type="SUPFAM" id="SSF52540">
    <property type="entry name" value="P-loop containing nucleoside triphosphate hydrolases"/>
    <property type="match status" value="2"/>
</dbReference>
<sequence length="1105" mass="122001">MYYDHADLTRNFDAGTLQRGEDVARKGKVRSARRDGDKLIGEVGGSGGELYRQTIRFKSGRGGIDFQGSCSCPMSYNCKHVVAVLLAELERDRREMAQSPAAIAARAEDWLQQMAGLSQAPPAKATATEGASFKLAWTLTPDPAGGAPRLHLRRARLRKNGDISGTTPIHDVHALLRALPASRDPGDEELLRQFAALQAGGLVASDAAASGAVGARLVTRLCAEERLLLAWSDDDLRRNKFYYLRPGPRREATLGWRSSFGDDAVRLDWFRRDIDTPIGVLPTDPPLYVHDYMLGELALPDALAALPPTSLLNLVSQAPRLQPEQRASMAARLAELGLERLVPPPQAIETRVRKDIAPTPCLLLDSMDLGWGRNELWQDYALLTFEYDGQSTEDVDEPVLRAVQDGVVQLIERDHAAEATAADLLAGLGFYKPPADSPLEDFPHALMLADEAAWVSFARRDIPRLQAAGWQIEMEGDYRFDLAQVDDWYAELDEESEGGNAWFSLELGIVVGGERHALLPLLVQMVRAAPRDFAAPALAARGEEDALIVELDTYERVALPWGRVKPILATLGELYFGERLGKGVRLPAMDAARLAELERAARLRWIGGERLRELGRKLDSFGGIQAVAPPTGLQASLRPYQLGGLAWLQFLREYGFGGILADDMGLGKTVQTLAHILFEKEAGRLDAPALVVAPTSLMPNWQAEAARFAPGLRVLLLHGKERAEQFDAIGEHDLVLTTYALLGRDEDALRRHRYHLLILDEAQYVKNSRTKAAQTARLLDARHRLCLTGTPVQNHLGELWSQFNFLMPGLLGDEKSFKADYRKPIEQGNDVQRKEFLARRVKPFMLRRTKDKVATELPPKTEIVLPVELGGAQRDLYETVRVAMDRKVRAEIDRKGLARSHIVILEALLKLRQVCCDPRLIEPASATGSAKLDTLMELLDTLTSEGRKVLVFSQFTSMLALVGAALRERGTDFVELTGSTLDRAAPVAAFQQGQVGVFLISLKAGGVGLNLTAADTVIHYDPWWNPASENQATDRAWRIGQQQPVFVYKLIARGTLEEKIQELQRRKGELANAVLSNEEETELAPGLQADDLRAIFSLDASPAPR</sequence>
<dbReference type="PROSITE" id="PS50966">
    <property type="entry name" value="ZF_SWIM"/>
    <property type="match status" value="1"/>
</dbReference>
<dbReference type="PROSITE" id="PS51192">
    <property type="entry name" value="HELICASE_ATP_BIND_1"/>
    <property type="match status" value="1"/>
</dbReference>
<keyword evidence="7" id="KW-0547">Nucleotide-binding</keyword>
<dbReference type="InterPro" id="IPR038718">
    <property type="entry name" value="SNF2-like_sf"/>
</dbReference>
<dbReference type="Pfam" id="PF00271">
    <property type="entry name" value="Helicase_C"/>
    <property type="match status" value="1"/>
</dbReference>
<keyword evidence="2" id="KW-0862">Zinc</keyword>
<dbReference type="Pfam" id="PF04434">
    <property type="entry name" value="SWIM"/>
    <property type="match status" value="1"/>
</dbReference>
<dbReference type="Pfam" id="PF00176">
    <property type="entry name" value="SNF2-rel_dom"/>
    <property type="match status" value="1"/>
</dbReference>
<keyword evidence="3" id="KW-0175">Coiled coil</keyword>
<dbReference type="GO" id="GO:0008270">
    <property type="term" value="F:zinc ion binding"/>
    <property type="evidence" value="ECO:0007669"/>
    <property type="project" value="UniProtKB-KW"/>
</dbReference>
<dbReference type="GO" id="GO:0005524">
    <property type="term" value="F:ATP binding"/>
    <property type="evidence" value="ECO:0007669"/>
    <property type="project" value="InterPro"/>
</dbReference>
<comment type="caution">
    <text evidence="7">The sequence shown here is derived from an EMBL/GenBank/DDBJ whole genome shotgun (WGS) entry which is preliminary data.</text>
</comment>
<dbReference type="InterPro" id="IPR049730">
    <property type="entry name" value="SNF2/RAD54-like_C"/>
</dbReference>
<keyword evidence="8" id="KW-1185">Reference proteome</keyword>
<keyword evidence="2" id="KW-0863">Zinc-finger</keyword>
<evidence type="ECO:0000313" key="8">
    <source>
        <dbReference type="Proteomes" id="UP000283254"/>
    </source>
</evidence>
<organism evidence="7 8">
    <name type="scientific">Massilia aurea</name>
    <dbReference type="NCBI Taxonomy" id="373040"/>
    <lineage>
        <taxon>Bacteria</taxon>
        <taxon>Pseudomonadati</taxon>
        <taxon>Pseudomonadota</taxon>
        <taxon>Betaproteobacteria</taxon>
        <taxon>Burkholderiales</taxon>
        <taxon>Oxalobacteraceae</taxon>
        <taxon>Telluria group</taxon>
        <taxon>Massilia</taxon>
    </lineage>
</organism>
<dbReference type="PROSITE" id="PS51194">
    <property type="entry name" value="HELICASE_CTER"/>
    <property type="match status" value="1"/>
</dbReference>
<keyword evidence="1" id="KW-0378">Hydrolase</keyword>
<dbReference type="AlphaFoldDB" id="A0A422QP37"/>
<dbReference type="PANTHER" id="PTHR10799">
    <property type="entry name" value="SNF2/RAD54 HELICASE FAMILY"/>
    <property type="match status" value="1"/>
</dbReference>
<proteinExistence type="predicted"/>
<feature type="domain" description="SWIM-type" evidence="4">
    <location>
        <begin position="51"/>
        <end position="89"/>
    </location>
</feature>
<gene>
    <name evidence="7" type="ORF">NM04_05560</name>
</gene>
<dbReference type="Gene3D" id="3.40.50.10810">
    <property type="entry name" value="Tandem AAA-ATPase domain"/>
    <property type="match status" value="1"/>
</dbReference>
<dbReference type="InterPro" id="IPR001650">
    <property type="entry name" value="Helicase_C-like"/>
</dbReference>
<evidence type="ECO:0000256" key="2">
    <source>
        <dbReference type="PROSITE-ProRule" id="PRU00325"/>
    </source>
</evidence>
<dbReference type="CDD" id="cd18793">
    <property type="entry name" value="SF2_C_SNF"/>
    <property type="match status" value="1"/>
</dbReference>
<dbReference type="InterPro" id="IPR027417">
    <property type="entry name" value="P-loop_NTPase"/>
</dbReference>
<evidence type="ECO:0000259" key="6">
    <source>
        <dbReference type="PROSITE" id="PS51194"/>
    </source>
</evidence>
<evidence type="ECO:0000259" key="4">
    <source>
        <dbReference type="PROSITE" id="PS50966"/>
    </source>
</evidence>
<keyword evidence="7" id="KW-0347">Helicase</keyword>
<dbReference type="Proteomes" id="UP000283254">
    <property type="component" value="Unassembled WGS sequence"/>
</dbReference>
<dbReference type="SMART" id="SM00490">
    <property type="entry name" value="HELICc"/>
    <property type="match status" value="1"/>
</dbReference>
<dbReference type="GO" id="GO:0016787">
    <property type="term" value="F:hydrolase activity"/>
    <property type="evidence" value="ECO:0007669"/>
    <property type="project" value="UniProtKB-KW"/>
</dbReference>
<dbReference type="EMBL" id="JSAB01000049">
    <property type="protein sequence ID" value="RNF31723.1"/>
    <property type="molecule type" value="Genomic_DNA"/>
</dbReference>